<dbReference type="CDD" id="cd04730">
    <property type="entry name" value="NPD_like"/>
    <property type="match status" value="1"/>
</dbReference>
<keyword evidence="5 6" id="KW-0560">Oxidoreductase</keyword>
<evidence type="ECO:0000256" key="4">
    <source>
        <dbReference type="ARBA" id="ARBA00022643"/>
    </source>
</evidence>
<keyword evidence="7" id="KW-1185">Reference proteome</keyword>
<dbReference type="PANTHER" id="PTHR32332">
    <property type="entry name" value="2-NITROPROPANE DIOXYGENASE"/>
    <property type="match status" value="1"/>
</dbReference>
<protein>
    <recommendedName>
        <fullName evidence="2">Probable nitronate monooxygenase</fullName>
    </recommendedName>
</protein>
<dbReference type="KEGG" id="tpz:Tph_c13750"/>
<reference evidence="6 7" key="1">
    <citation type="journal article" date="2012" name="BMC Genomics">
        <title>Genome-guided analysis of physiological and morphological traits of the fermentative acetate oxidizer Thermacetogenium phaeum.</title>
        <authorList>
            <person name="Oehler D."/>
            <person name="Poehlein A."/>
            <person name="Leimbach A."/>
            <person name="Muller N."/>
            <person name="Daniel R."/>
            <person name="Gottschalk G."/>
            <person name="Schink B."/>
        </authorList>
    </citation>
    <scope>NUCLEOTIDE SEQUENCE [LARGE SCALE GENOMIC DNA]</scope>
    <source>
        <strain evidence="7">ATCC BAA-254 / DSM 26808 / PB</strain>
    </source>
</reference>
<dbReference type="GO" id="GO:0018580">
    <property type="term" value="F:nitronate monooxygenase activity"/>
    <property type="evidence" value="ECO:0007669"/>
    <property type="project" value="InterPro"/>
</dbReference>
<dbReference type="InterPro" id="IPR013785">
    <property type="entry name" value="Aldolase_TIM"/>
</dbReference>
<dbReference type="AlphaFoldDB" id="K4LEX9"/>
<dbReference type="STRING" id="1089553.Tph_c13750"/>
<evidence type="ECO:0000256" key="5">
    <source>
        <dbReference type="ARBA" id="ARBA00023002"/>
    </source>
</evidence>
<evidence type="ECO:0000256" key="3">
    <source>
        <dbReference type="ARBA" id="ARBA00022630"/>
    </source>
</evidence>
<dbReference type="InterPro" id="IPR004136">
    <property type="entry name" value="NMO"/>
</dbReference>
<dbReference type="EMBL" id="CP003732">
    <property type="protein sequence ID" value="AFV11591.1"/>
    <property type="molecule type" value="Genomic_DNA"/>
</dbReference>
<evidence type="ECO:0000256" key="2">
    <source>
        <dbReference type="ARBA" id="ARBA00013457"/>
    </source>
</evidence>
<comment type="function">
    <text evidence="1">Nitronate monooxygenase that uses molecular oxygen to catalyze the oxidative denitrification of alkyl nitronates. Acts on propionate 3-nitronate (P3N), the presumed physiological substrate. Probably functions in the detoxification of P3N, a metabolic poison produced by plants and fungi as a defense mechanism.</text>
</comment>
<dbReference type="HOGENOM" id="CLU_038732_1_1_9"/>
<dbReference type="Gene3D" id="3.20.20.70">
    <property type="entry name" value="Aldolase class I"/>
    <property type="match status" value="1"/>
</dbReference>
<dbReference type="PANTHER" id="PTHR32332:SF20">
    <property type="entry name" value="2-NITROPROPANE DIOXYGENASE-LIKE PROTEIN"/>
    <property type="match status" value="1"/>
</dbReference>
<name>K4LEX9_THEPS</name>
<dbReference type="Pfam" id="PF03060">
    <property type="entry name" value="NMO"/>
    <property type="match status" value="2"/>
</dbReference>
<accession>K4LEX9</accession>
<sequence>MIDLMITTRLTKLLGIKYPLFQGGMAWIATGKLAGAVSAAGGLGIIGAGSADAGWLQKEIEAVRAVTNRPFGVNLMLLSPHIEKIIEVVIKEKVPVVTTGAGNPGKYMTLLKEAGCKVIPVVASVALARRLSRQGADAVIAEGMEAGGHIGEITTMCLVPMIVDAVDVPVIAAGGIADGRGAAAAFALGAEGVQMGTRFICAEECPAHPDYQEKIIQARDRDTVVCGTSTGHPVRVIQNRFSRMYLAKEKEGWSSEELDRLAVGKYPAAALHGAVEDGSLLAGQIAGMVNKREPAAAIVEEVMTEAEQILKRLGCELCSD</sequence>
<gene>
    <name evidence="6" type="primary">fabK</name>
    <name evidence="6" type="ordered locus">Tph_c13750</name>
</gene>
<proteinExistence type="predicted"/>
<dbReference type="InterPro" id="IPR017569">
    <property type="entry name" value="Enoyl_ACP_red-II_put"/>
</dbReference>
<dbReference type="SUPFAM" id="SSF51412">
    <property type="entry name" value="Inosine monophosphate dehydrogenase (IMPDH)"/>
    <property type="match status" value="1"/>
</dbReference>
<dbReference type="Proteomes" id="UP000000467">
    <property type="component" value="Chromosome"/>
</dbReference>
<keyword evidence="3" id="KW-0285">Flavoprotein</keyword>
<keyword evidence="4" id="KW-0288">FMN</keyword>
<dbReference type="eggNOG" id="COG2070">
    <property type="taxonomic scope" value="Bacteria"/>
</dbReference>
<evidence type="ECO:0000313" key="7">
    <source>
        <dbReference type="Proteomes" id="UP000000467"/>
    </source>
</evidence>
<evidence type="ECO:0000313" key="6">
    <source>
        <dbReference type="EMBL" id="AFV11591.1"/>
    </source>
</evidence>
<organism evidence="6 7">
    <name type="scientific">Thermacetogenium phaeum (strain ATCC BAA-254 / DSM 26808 / PB)</name>
    <dbReference type="NCBI Taxonomy" id="1089553"/>
    <lineage>
        <taxon>Bacteria</taxon>
        <taxon>Bacillati</taxon>
        <taxon>Bacillota</taxon>
        <taxon>Clostridia</taxon>
        <taxon>Thermoanaerobacterales</taxon>
        <taxon>Thermoanaerobacteraceae</taxon>
        <taxon>Thermacetogenium</taxon>
    </lineage>
</organism>
<dbReference type="NCBIfam" id="TIGR03151">
    <property type="entry name" value="enACPred_II"/>
    <property type="match status" value="1"/>
</dbReference>
<evidence type="ECO:0000256" key="1">
    <source>
        <dbReference type="ARBA" id="ARBA00003535"/>
    </source>
</evidence>